<feature type="region of interest" description="Disordered" evidence="1">
    <location>
        <begin position="302"/>
        <end position="363"/>
    </location>
</feature>
<evidence type="ECO:0000256" key="1">
    <source>
        <dbReference type="SAM" id="MobiDB-lite"/>
    </source>
</evidence>
<name>A0AAV5F589_ELECO</name>
<organism evidence="2 3">
    <name type="scientific">Eleusine coracana subsp. coracana</name>
    <dbReference type="NCBI Taxonomy" id="191504"/>
    <lineage>
        <taxon>Eukaryota</taxon>
        <taxon>Viridiplantae</taxon>
        <taxon>Streptophyta</taxon>
        <taxon>Embryophyta</taxon>
        <taxon>Tracheophyta</taxon>
        <taxon>Spermatophyta</taxon>
        <taxon>Magnoliopsida</taxon>
        <taxon>Liliopsida</taxon>
        <taxon>Poales</taxon>
        <taxon>Poaceae</taxon>
        <taxon>PACMAD clade</taxon>
        <taxon>Chloridoideae</taxon>
        <taxon>Cynodonteae</taxon>
        <taxon>Eleusininae</taxon>
        <taxon>Eleusine</taxon>
    </lineage>
</organism>
<evidence type="ECO:0000313" key="2">
    <source>
        <dbReference type="EMBL" id="GJN30096.1"/>
    </source>
</evidence>
<protein>
    <recommendedName>
        <fullName evidence="4">DUF4378 domain-containing protein</fullName>
    </recommendedName>
</protein>
<evidence type="ECO:0008006" key="4">
    <source>
        <dbReference type="Google" id="ProtNLM"/>
    </source>
</evidence>
<accession>A0AAV5F589</accession>
<dbReference type="EMBL" id="BQKI01000082">
    <property type="protein sequence ID" value="GJN30096.1"/>
    <property type="molecule type" value="Genomic_DNA"/>
</dbReference>
<dbReference type="PANTHER" id="PTHR33623:SF4">
    <property type="entry name" value="DUF4378 DOMAIN-CONTAINING PROTEIN"/>
    <property type="match status" value="1"/>
</dbReference>
<keyword evidence="3" id="KW-1185">Reference proteome</keyword>
<dbReference type="Proteomes" id="UP001054889">
    <property type="component" value="Unassembled WGS sequence"/>
</dbReference>
<proteinExistence type="predicted"/>
<dbReference type="PROSITE" id="PS00280">
    <property type="entry name" value="BPTI_KUNITZ_1"/>
    <property type="match status" value="1"/>
</dbReference>
<reference evidence="2" key="2">
    <citation type="submission" date="2021-12" db="EMBL/GenBank/DDBJ databases">
        <title>Resequencing data analysis of finger millet.</title>
        <authorList>
            <person name="Hatakeyama M."/>
            <person name="Aluri S."/>
            <person name="Balachadran M.T."/>
            <person name="Sivarajan S.R."/>
            <person name="Poveda L."/>
            <person name="Shimizu-Inatsugi R."/>
            <person name="Schlapbach R."/>
            <person name="Sreeman S.M."/>
            <person name="Shimizu K.K."/>
        </authorList>
    </citation>
    <scope>NUCLEOTIDE SEQUENCE</scope>
</reference>
<comment type="caution">
    <text evidence="2">The sequence shown here is derived from an EMBL/GenBank/DDBJ whole genome shotgun (WGS) entry which is preliminary data.</text>
</comment>
<evidence type="ECO:0000313" key="3">
    <source>
        <dbReference type="Proteomes" id="UP001054889"/>
    </source>
</evidence>
<feature type="compositionally biased region" description="Acidic residues" evidence="1">
    <location>
        <begin position="229"/>
        <end position="240"/>
    </location>
</feature>
<reference evidence="2" key="1">
    <citation type="journal article" date="2018" name="DNA Res.">
        <title>Multiple hybrid de novo genome assembly of finger millet, an orphan allotetraploid crop.</title>
        <authorList>
            <person name="Hatakeyama M."/>
            <person name="Aluri S."/>
            <person name="Balachadran M.T."/>
            <person name="Sivarajan S.R."/>
            <person name="Patrignani A."/>
            <person name="Gruter S."/>
            <person name="Poveda L."/>
            <person name="Shimizu-Inatsugi R."/>
            <person name="Baeten J."/>
            <person name="Francoijs K.J."/>
            <person name="Nataraja K.N."/>
            <person name="Reddy Y.A.N."/>
            <person name="Phadnis S."/>
            <person name="Ravikumar R.L."/>
            <person name="Schlapbach R."/>
            <person name="Sreeman S.M."/>
            <person name="Shimizu K.K."/>
        </authorList>
    </citation>
    <scope>NUCLEOTIDE SEQUENCE</scope>
</reference>
<sequence length="506" mass="56299">MPAARNGRRQQPVTLRDFLEFGCESSSDGFRSYPRCYPCDALALHLHTTSNNKAAPAPEAVEEELRRSPSWSPSAFLFPNKSQAGSALARISSTLSRSFSRRITTFSFPFSFWSRRRDDDDDYYFDDDRDSCAFFPSPLVSSCSSFSSSSSSSELLLDIVIQEPPVFDETSASATATSSSSEMPGAAGHGHQAQALDAGGDDPAAVGRRKLETMEDKQQLSPVSVLDFPFDDDDGDEEERSDAGTCSPSCFQHNCAANLQRKKQKSQQMVHEIRRFDDDGQTAEEAVVVDLEARFITTITSSLDDLPSNNSTDDSEAADDTSSTASRHEDDDDEEQQMSIERSEEEGQQDHHHETEPDDDDHDEYRLLARLLDGNDKKAAVVAVDEITEWLLLDFFAEGITDRRLRSSVVTAAKPLLHDDDVNNKVMMTAALDWLRGAGPQWGIGDVMFSGESALKDMERGRRWMCAREEEQDVGAEVEAFVMDFLVDELVTQLVAARQRFIVMEL</sequence>
<feature type="compositionally biased region" description="Low complexity" evidence="1">
    <location>
        <begin position="170"/>
        <end position="205"/>
    </location>
</feature>
<dbReference type="PANTHER" id="PTHR33623">
    <property type="entry name" value="OS04G0572500 PROTEIN"/>
    <property type="match status" value="1"/>
</dbReference>
<feature type="compositionally biased region" description="Basic and acidic residues" evidence="1">
    <location>
        <begin position="209"/>
        <end position="218"/>
    </location>
</feature>
<dbReference type="InterPro" id="IPR020901">
    <property type="entry name" value="Prtase_inh_Kunz-CS"/>
</dbReference>
<dbReference type="AlphaFoldDB" id="A0AAV5F589"/>
<gene>
    <name evidence="2" type="primary">gb18375</name>
    <name evidence="2" type="ORF">PR202_gb18375</name>
</gene>
<feature type="region of interest" description="Disordered" evidence="1">
    <location>
        <begin position="169"/>
        <end position="249"/>
    </location>
</feature>